<dbReference type="PIRSF" id="PIRSF006232">
    <property type="entry name" value="Pirin"/>
    <property type="match status" value="1"/>
</dbReference>
<evidence type="ECO:0000259" key="5">
    <source>
        <dbReference type="Pfam" id="PF17954"/>
    </source>
</evidence>
<dbReference type="GO" id="GO:0046872">
    <property type="term" value="F:metal ion binding"/>
    <property type="evidence" value="ECO:0007669"/>
    <property type="project" value="UniProtKB-KW"/>
</dbReference>
<feature type="binding site" evidence="2">
    <location>
        <position position="60"/>
    </location>
    <ligand>
        <name>Fe cation</name>
        <dbReference type="ChEBI" id="CHEBI:24875"/>
    </ligand>
</feature>
<dbReference type="PANTHER" id="PTHR43212">
    <property type="entry name" value="QUERCETIN 2,3-DIOXYGENASE"/>
    <property type="match status" value="1"/>
</dbReference>
<evidence type="ECO:0000259" key="4">
    <source>
        <dbReference type="Pfam" id="PF02678"/>
    </source>
</evidence>
<dbReference type="AlphaFoldDB" id="A0AAW4G2R1"/>
<feature type="binding site" evidence="2">
    <location>
        <position position="104"/>
    </location>
    <ligand>
        <name>Fe cation</name>
        <dbReference type="ChEBI" id="CHEBI:24875"/>
    </ligand>
</feature>
<name>A0AAW4G2R1_GORRU</name>
<sequence>MPLTIIRAAERHHWRNEWLESWQSFPATGNFDLAANAHGVLLVHNDDRVDAGEGLDRHQHRDAEIVTWVLDGALRHRDSTGNNGILKPGVVQRMTAGRGIAHSEGNATGRLDGTDLRVVQMWVAPDEAGLEPGYAEADVTDALANGELVVVVSGLSRHATTAPVTINNSAAALHVARMPAGKTVTLPAAPYGHLYVARGSVDVDGHTLGEGDAVRTRRAGEISLNSPGGAEILFWEMHAGVRWSSG</sequence>
<dbReference type="SUPFAM" id="SSF51182">
    <property type="entry name" value="RmlC-like cupins"/>
    <property type="match status" value="1"/>
</dbReference>
<feature type="domain" description="Pirin N-terminal" evidence="4">
    <location>
        <begin position="15"/>
        <end position="123"/>
    </location>
</feature>
<dbReference type="InterPro" id="IPR041602">
    <property type="entry name" value="Quercetinase_C"/>
</dbReference>
<gene>
    <name evidence="6" type="ORF">JTZ10_06280</name>
</gene>
<dbReference type="Pfam" id="PF02678">
    <property type="entry name" value="Pirin"/>
    <property type="match status" value="1"/>
</dbReference>
<evidence type="ECO:0000256" key="2">
    <source>
        <dbReference type="PIRSR" id="PIRSR006232-1"/>
    </source>
</evidence>
<dbReference type="Gene3D" id="2.60.120.10">
    <property type="entry name" value="Jelly Rolls"/>
    <property type="match status" value="2"/>
</dbReference>
<keyword evidence="2" id="KW-0479">Metal-binding</keyword>
<feature type="binding site" evidence="2">
    <location>
        <position position="58"/>
    </location>
    <ligand>
        <name>Fe cation</name>
        <dbReference type="ChEBI" id="CHEBI:24875"/>
    </ligand>
</feature>
<comment type="cofactor">
    <cofactor evidence="2">
        <name>Fe cation</name>
        <dbReference type="ChEBI" id="CHEBI:24875"/>
    </cofactor>
    <text evidence="2">Binds 1 Fe cation per subunit.</text>
</comment>
<evidence type="ECO:0000313" key="7">
    <source>
        <dbReference type="Proteomes" id="UP001195196"/>
    </source>
</evidence>
<organism evidence="6 7">
    <name type="scientific">Gordonia rubripertincta</name>
    <name type="common">Rhodococcus corallinus</name>
    <dbReference type="NCBI Taxonomy" id="36822"/>
    <lineage>
        <taxon>Bacteria</taxon>
        <taxon>Bacillati</taxon>
        <taxon>Actinomycetota</taxon>
        <taxon>Actinomycetes</taxon>
        <taxon>Mycobacteriales</taxon>
        <taxon>Gordoniaceae</taxon>
        <taxon>Gordonia</taxon>
    </lineage>
</organism>
<comment type="caution">
    <text evidence="6">The sequence shown here is derived from an EMBL/GenBank/DDBJ whole genome shotgun (WGS) entry which is preliminary data.</text>
</comment>
<evidence type="ECO:0000256" key="3">
    <source>
        <dbReference type="RuleBase" id="RU003457"/>
    </source>
</evidence>
<dbReference type="Pfam" id="PF17954">
    <property type="entry name" value="Pirin_C_2"/>
    <property type="match status" value="1"/>
</dbReference>
<accession>A0AAW4G2R1</accession>
<dbReference type="InterPro" id="IPR014710">
    <property type="entry name" value="RmlC-like_jellyroll"/>
</dbReference>
<feature type="domain" description="Quercetin 2,3-dioxygenase C-terminal cupin" evidence="5">
    <location>
        <begin position="156"/>
        <end position="237"/>
    </location>
</feature>
<dbReference type="InterPro" id="IPR012093">
    <property type="entry name" value="Pirin"/>
</dbReference>
<dbReference type="InterPro" id="IPR011051">
    <property type="entry name" value="RmlC_Cupin_sf"/>
</dbReference>
<dbReference type="InterPro" id="IPR003829">
    <property type="entry name" value="Pirin_N_dom"/>
</dbReference>
<reference evidence="6" key="1">
    <citation type="submission" date="2021-02" db="EMBL/GenBank/DDBJ databases">
        <title>Taxonomy, biology and ecology of Rhodococcus bacteria occurring in California pistachio and other woody hosts as revealed by genome sequence analyses.</title>
        <authorList>
            <person name="Riely B."/>
            <person name="Gai Y."/>
        </authorList>
    </citation>
    <scope>NUCLEOTIDE SEQUENCE</scope>
    <source>
        <strain evidence="6">BP-295</strain>
    </source>
</reference>
<evidence type="ECO:0000313" key="6">
    <source>
        <dbReference type="EMBL" id="MBM7277363.1"/>
    </source>
</evidence>
<proteinExistence type="inferred from homology"/>
<comment type="similarity">
    <text evidence="1 3">Belongs to the pirin family.</text>
</comment>
<evidence type="ECO:0000256" key="1">
    <source>
        <dbReference type="ARBA" id="ARBA00008416"/>
    </source>
</evidence>
<dbReference type="Proteomes" id="UP001195196">
    <property type="component" value="Unassembled WGS sequence"/>
</dbReference>
<keyword evidence="2" id="KW-0408">Iron</keyword>
<dbReference type="PANTHER" id="PTHR43212:SF3">
    <property type="entry name" value="QUERCETIN 2,3-DIOXYGENASE"/>
    <property type="match status" value="1"/>
</dbReference>
<dbReference type="RefSeq" id="WP_182372577.1">
    <property type="nucleotide sequence ID" value="NZ_CP059694.1"/>
</dbReference>
<feature type="binding site" evidence="2">
    <location>
        <position position="102"/>
    </location>
    <ligand>
        <name>Fe cation</name>
        <dbReference type="ChEBI" id="CHEBI:24875"/>
    </ligand>
</feature>
<dbReference type="EMBL" id="JAFFGU010000002">
    <property type="protein sequence ID" value="MBM7277363.1"/>
    <property type="molecule type" value="Genomic_DNA"/>
</dbReference>
<protein>
    <submittedName>
        <fullName evidence="6">Pirin family protein</fullName>
    </submittedName>
</protein>